<accession>A0A1H5XH68</accession>
<sequence length="213" mass="22572">MSEGQFIADTLESLLAGMAESLREAQEELNTLAPLDSYGRPMPQYRIPHLDFEIGFELKSESTPAGGFRLKFLPLKQEKSSREVASRISGRFIAVPPGEGMPVPRLEAEVLSEGAKRTLVLQASTSAGQLLQGAEIELNLDREASIGLSSAAGVAAPKLASVQLARALVQTDEAGEAAVEVTLGPALQTKAVIVLVAELGAERLRVVIGKEIA</sequence>
<dbReference type="AlphaFoldDB" id="A0A1H5XH68"/>
<keyword evidence="2" id="KW-1185">Reference proteome</keyword>
<dbReference type="Proteomes" id="UP000236745">
    <property type="component" value="Unassembled WGS sequence"/>
</dbReference>
<dbReference type="OrthoDB" id="1187245at2"/>
<gene>
    <name evidence="1" type="ORF">SAMN05444390_1011384</name>
</gene>
<organism evidence="1 2">
    <name type="scientific">Marinobacterium lutimaris</name>
    <dbReference type="NCBI Taxonomy" id="568106"/>
    <lineage>
        <taxon>Bacteria</taxon>
        <taxon>Pseudomonadati</taxon>
        <taxon>Pseudomonadota</taxon>
        <taxon>Gammaproteobacteria</taxon>
        <taxon>Oceanospirillales</taxon>
        <taxon>Oceanospirillaceae</taxon>
        <taxon>Marinobacterium</taxon>
    </lineage>
</organism>
<dbReference type="RefSeq" id="WP_104002293.1">
    <property type="nucleotide sequence ID" value="NZ_FNVQ01000001.1"/>
</dbReference>
<dbReference type="EMBL" id="FNVQ01000001">
    <property type="protein sequence ID" value="SEG10973.1"/>
    <property type="molecule type" value="Genomic_DNA"/>
</dbReference>
<protein>
    <submittedName>
        <fullName evidence="1">Uncharacterized protein</fullName>
    </submittedName>
</protein>
<name>A0A1H5XH68_9GAMM</name>
<reference evidence="1 2" key="1">
    <citation type="submission" date="2016-10" db="EMBL/GenBank/DDBJ databases">
        <authorList>
            <person name="de Groot N.N."/>
        </authorList>
    </citation>
    <scope>NUCLEOTIDE SEQUENCE [LARGE SCALE GENOMIC DNA]</scope>
    <source>
        <strain evidence="1 2">DSM 22012</strain>
    </source>
</reference>
<evidence type="ECO:0000313" key="2">
    <source>
        <dbReference type="Proteomes" id="UP000236745"/>
    </source>
</evidence>
<evidence type="ECO:0000313" key="1">
    <source>
        <dbReference type="EMBL" id="SEG10973.1"/>
    </source>
</evidence>
<proteinExistence type="predicted"/>